<keyword evidence="3" id="KW-1185">Reference proteome</keyword>
<organism evidence="2 3">
    <name type="scientific">Triplophysa rosa</name>
    <name type="common">Cave loach</name>
    <dbReference type="NCBI Taxonomy" id="992332"/>
    <lineage>
        <taxon>Eukaryota</taxon>
        <taxon>Metazoa</taxon>
        <taxon>Chordata</taxon>
        <taxon>Craniata</taxon>
        <taxon>Vertebrata</taxon>
        <taxon>Euteleostomi</taxon>
        <taxon>Actinopterygii</taxon>
        <taxon>Neopterygii</taxon>
        <taxon>Teleostei</taxon>
        <taxon>Ostariophysi</taxon>
        <taxon>Cypriniformes</taxon>
        <taxon>Nemacheilidae</taxon>
        <taxon>Triplophysa</taxon>
    </lineage>
</organism>
<dbReference type="AlphaFoldDB" id="A0A9W7TIN9"/>
<evidence type="ECO:0000313" key="2">
    <source>
        <dbReference type="EMBL" id="KAI7799498.1"/>
    </source>
</evidence>
<accession>A0A9W7TIN9</accession>
<feature type="compositionally biased region" description="Acidic residues" evidence="1">
    <location>
        <begin position="25"/>
        <end position="35"/>
    </location>
</feature>
<evidence type="ECO:0000313" key="3">
    <source>
        <dbReference type="Proteomes" id="UP001059041"/>
    </source>
</evidence>
<sequence>MACFETAEAEIAFEDIQPLTSWADSLDDEDDEGEVSDVPYIPSWAIMDVTEEAAIDPEPSPAVPERANIPSSQRQDSGRRETSTRNVTPASPPQKKSSTLVKPDPPKSETLVPPGPAAVPKTASSQSQEINGQETSTKPISPASPPQQESPAQRLDEPDPVKSEPLVPPVDAAVPKTVLKSQEIAGEETQRQEANDTDTSVEDLCERLEEVHLSSKPPARATQSPVPERLQIGLNSSSPFHRLNPLRPATFIFYLPSTFEIEHLCERLDEFHLSSKPLASPRPSPPVPERHSSIPFNPLKPLHLATFVFEIPSTLAEIEYFCERLDEFHLSSKVPAAHRPSPVPEHHQLGSNSSSSFNPLKPLRPAKFIFESSFEIEHLRKLLEEVHLSSKLTAAPRPSPVPERHHLGSANIHGASSFNRLKPLRPAKFLFDSPSAFRFGQEQKSDCQMSGQERSIEPPVTADPRTTPSPSHQEDKNGHS</sequence>
<name>A0A9W7TIN9_TRIRA</name>
<evidence type="ECO:0000256" key="1">
    <source>
        <dbReference type="SAM" id="MobiDB-lite"/>
    </source>
</evidence>
<protein>
    <submittedName>
        <fullName evidence="2">Uncharacterized protein</fullName>
    </submittedName>
</protein>
<dbReference type="Proteomes" id="UP001059041">
    <property type="component" value="Linkage Group LG15"/>
</dbReference>
<feature type="region of interest" description="Disordered" evidence="1">
    <location>
        <begin position="15"/>
        <end position="199"/>
    </location>
</feature>
<feature type="compositionally biased region" description="Polar residues" evidence="1">
    <location>
        <begin position="122"/>
        <end position="138"/>
    </location>
</feature>
<gene>
    <name evidence="2" type="ORF">IRJ41_004565</name>
</gene>
<feature type="compositionally biased region" description="Polar residues" evidence="1">
    <location>
        <begin position="84"/>
        <end position="100"/>
    </location>
</feature>
<feature type="region of interest" description="Disordered" evidence="1">
    <location>
        <begin position="336"/>
        <end position="356"/>
    </location>
</feature>
<dbReference type="EMBL" id="JAFHDT010000015">
    <property type="protein sequence ID" value="KAI7799498.1"/>
    <property type="molecule type" value="Genomic_DNA"/>
</dbReference>
<reference evidence="2" key="1">
    <citation type="submission" date="2021-02" db="EMBL/GenBank/DDBJ databases">
        <title>Comparative genomics reveals that relaxation of natural selection precedes convergent phenotypic evolution of cavefish.</title>
        <authorList>
            <person name="Peng Z."/>
        </authorList>
    </citation>
    <scope>NUCLEOTIDE SEQUENCE</scope>
    <source>
        <tissue evidence="2">Muscle</tissue>
    </source>
</reference>
<comment type="caution">
    <text evidence="2">The sequence shown here is derived from an EMBL/GenBank/DDBJ whole genome shotgun (WGS) entry which is preliminary data.</text>
</comment>
<proteinExistence type="predicted"/>
<feature type="region of interest" description="Disordered" evidence="1">
    <location>
        <begin position="440"/>
        <end position="480"/>
    </location>
</feature>